<comment type="caution">
    <text evidence="2">The sequence shown here is derived from an EMBL/GenBank/DDBJ whole genome shotgun (WGS) entry which is preliminary data.</text>
</comment>
<gene>
    <name evidence="2" type="ORF">BKA55DRAFT_572543</name>
</gene>
<organism evidence="2 3">
    <name type="scientific">Fusarium redolens</name>
    <dbReference type="NCBI Taxonomy" id="48865"/>
    <lineage>
        <taxon>Eukaryota</taxon>
        <taxon>Fungi</taxon>
        <taxon>Dikarya</taxon>
        <taxon>Ascomycota</taxon>
        <taxon>Pezizomycotina</taxon>
        <taxon>Sordariomycetes</taxon>
        <taxon>Hypocreomycetidae</taxon>
        <taxon>Hypocreales</taxon>
        <taxon>Nectriaceae</taxon>
        <taxon>Fusarium</taxon>
        <taxon>Fusarium redolens species complex</taxon>
    </lineage>
</organism>
<evidence type="ECO:0000313" key="3">
    <source>
        <dbReference type="Proteomes" id="UP000720189"/>
    </source>
</evidence>
<dbReference type="RefSeq" id="XP_046048191.1">
    <property type="nucleotide sequence ID" value="XM_046193147.1"/>
</dbReference>
<dbReference type="Proteomes" id="UP000720189">
    <property type="component" value="Unassembled WGS sequence"/>
</dbReference>
<dbReference type="EMBL" id="JAGMUX010000010">
    <property type="protein sequence ID" value="KAH7247608.1"/>
    <property type="molecule type" value="Genomic_DNA"/>
</dbReference>
<feature type="compositionally biased region" description="Polar residues" evidence="1">
    <location>
        <begin position="13"/>
        <end position="24"/>
    </location>
</feature>
<name>A0A9P9GY15_FUSRE</name>
<proteinExistence type="predicted"/>
<dbReference type="GeneID" id="70223101"/>
<protein>
    <submittedName>
        <fullName evidence="2">Uncharacterized protein</fullName>
    </submittedName>
</protein>
<feature type="region of interest" description="Disordered" evidence="1">
    <location>
        <begin position="1"/>
        <end position="27"/>
    </location>
</feature>
<evidence type="ECO:0000256" key="1">
    <source>
        <dbReference type="SAM" id="MobiDB-lite"/>
    </source>
</evidence>
<keyword evidence="3" id="KW-1185">Reference proteome</keyword>
<evidence type="ECO:0000313" key="2">
    <source>
        <dbReference type="EMBL" id="KAH7247608.1"/>
    </source>
</evidence>
<accession>A0A9P9GY15</accession>
<dbReference type="AlphaFoldDB" id="A0A9P9GY15"/>
<reference evidence="2" key="1">
    <citation type="journal article" date="2021" name="Nat. Commun.">
        <title>Genetic determinants of endophytism in the Arabidopsis root mycobiome.</title>
        <authorList>
            <person name="Mesny F."/>
            <person name="Miyauchi S."/>
            <person name="Thiergart T."/>
            <person name="Pickel B."/>
            <person name="Atanasova L."/>
            <person name="Karlsson M."/>
            <person name="Huettel B."/>
            <person name="Barry K.W."/>
            <person name="Haridas S."/>
            <person name="Chen C."/>
            <person name="Bauer D."/>
            <person name="Andreopoulos W."/>
            <person name="Pangilinan J."/>
            <person name="LaButti K."/>
            <person name="Riley R."/>
            <person name="Lipzen A."/>
            <person name="Clum A."/>
            <person name="Drula E."/>
            <person name="Henrissat B."/>
            <person name="Kohler A."/>
            <person name="Grigoriev I.V."/>
            <person name="Martin F.M."/>
            <person name="Hacquard S."/>
        </authorList>
    </citation>
    <scope>NUCLEOTIDE SEQUENCE</scope>
    <source>
        <strain evidence="2">MPI-CAGE-AT-0023</strain>
    </source>
</reference>
<sequence length="61" mass="6704">MRLGGCPRRSGQPPKNRSGTSAGAVSNGLKQYAEESLTCQLTPLWPPAKLNFKSMNHFRVM</sequence>